<keyword evidence="4" id="KW-1185">Reference proteome</keyword>
<reference evidence="3" key="1">
    <citation type="submission" date="2023-03" db="EMBL/GenBank/DDBJ databases">
        <title>Mating type loci evolution in Malassezia.</title>
        <authorList>
            <person name="Coelho M.A."/>
        </authorList>
    </citation>
    <scope>NUCLEOTIDE SEQUENCE</scope>
    <source>
        <strain evidence="3">CBS 9431</strain>
    </source>
</reference>
<feature type="compositionally biased region" description="Basic residues" evidence="1">
    <location>
        <begin position="98"/>
        <end position="108"/>
    </location>
</feature>
<evidence type="ECO:0000313" key="3">
    <source>
        <dbReference type="EMBL" id="WFD40654.1"/>
    </source>
</evidence>
<protein>
    <recommendedName>
        <fullName evidence="2">SAP domain-containing protein</fullName>
    </recommendedName>
</protein>
<name>A0AAF0F678_9BASI</name>
<organism evidence="3 4">
    <name type="scientific">Malassezia japonica</name>
    <dbReference type="NCBI Taxonomy" id="223818"/>
    <lineage>
        <taxon>Eukaryota</taxon>
        <taxon>Fungi</taxon>
        <taxon>Dikarya</taxon>
        <taxon>Basidiomycota</taxon>
        <taxon>Ustilaginomycotina</taxon>
        <taxon>Malasseziomycetes</taxon>
        <taxon>Malasseziales</taxon>
        <taxon>Malasseziaceae</taxon>
        <taxon>Malassezia</taxon>
    </lineage>
</organism>
<dbReference type="GeneID" id="85227293"/>
<dbReference type="SUPFAM" id="SSF68906">
    <property type="entry name" value="SAP domain"/>
    <property type="match status" value="1"/>
</dbReference>
<evidence type="ECO:0000259" key="2">
    <source>
        <dbReference type="PROSITE" id="PS50800"/>
    </source>
</evidence>
<dbReference type="Pfam" id="PF02037">
    <property type="entry name" value="SAP"/>
    <property type="match status" value="1"/>
</dbReference>
<dbReference type="InterPro" id="IPR036361">
    <property type="entry name" value="SAP_dom_sf"/>
</dbReference>
<dbReference type="Proteomes" id="UP001217754">
    <property type="component" value="Chromosome 7"/>
</dbReference>
<proteinExistence type="predicted"/>
<evidence type="ECO:0000256" key="1">
    <source>
        <dbReference type="SAM" id="MobiDB-lite"/>
    </source>
</evidence>
<feature type="domain" description="SAP" evidence="2">
    <location>
        <begin position="48"/>
        <end position="82"/>
    </location>
</feature>
<dbReference type="PROSITE" id="PS50800">
    <property type="entry name" value="SAP"/>
    <property type="match status" value="1"/>
</dbReference>
<dbReference type="InterPro" id="IPR003034">
    <property type="entry name" value="SAP_dom"/>
</dbReference>
<dbReference type="SMART" id="SM00513">
    <property type="entry name" value="SAP"/>
    <property type="match status" value="1"/>
</dbReference>
<sequence length="371" mass="39317">MLRRLSQSAGRPRVKHVPSTPSLRVAEAAPLVPARSLVSTVLLTAEGYESKQVTELRALLRQRNLASSGRKAELVQRLKQNDMQRSGSTLAAAAPKTSKPKPKTKAVPKGKEAAEIAAAKMPAAPLEPGSVSSPTADVDGTLGKASPSATIVPPHEPTTPPGRPSHKADPVRDTFSIKVPFEEPVEPVAQYIPSIKAYVDPTQDYSDSYKEEWHMPHVPRVHRLGAGDSVLSSEASFLEPAEPTASPGVLAELTADFLPGSVQRSAESSWTRFQRATGGLVSDVLADLKRVTPLDPIAPQSNARPSARRPLNEEERTGAVVLGGVVLTGFALGGIAATEEKDVVAEKKPAGYEPPHYLHGGQIVGGGVRKV</sequence>
<dbReference type="RefSeq" id="XP_060123551.1">
    <property type="nucleotide sequence ID" value="XM_060267568.1"/>
</dbReference>
<dbReference type="Gene3D" id="1.10.720.30">
    <property type="entry name" value="SAP domain"/>
    <property type="match status" value="1"/>
</dbReference>
<feature type="region of interest" description="Disordered" evidence="1">
    <location>
        <begin position="295"/>
        <end position="314"/>
    </location>
</feature>
<dbReference type="AlphaFoldDB" id="A0AAF0F678"/>
<gene>
    <name evidence="3" type="ORF">MJAP1_003642</name>
</gene>
<evidence type="ECO:0000313" key="4">
    <source>
        <dbReference type="Proteomes" id="UP001217754"/>
    </source>
</evidence>
<feature type="region of interest" description="Disordered" evidence="1">
    <location>
        <begin position="79"/>
        <end position="170"/>
    </location>
</feature>
<accession>A0AAF0F678</accession>
<feature type="compositionally biased region" description="Low complexity" evidence="1">
    <location>
        <begin position="115"/>
        <end position="128"/>
    </location>
</feature>
<feature type="compositionally biased region" description="Pro residues" evidence="1">
    <location>
        <begin position="154"/>
        <end position="163"/>
    </location>
</feature>
<dbReference type="EMBL" id="CP119964">
    <property type="protein sequence ID" value="WFD40654.1"/>
    <property type="molecule type" value="Genomic_DNA"/>
</dbReference>